<sequence length="157" mass="18437">MKHCKHKCSVTFRLWIKNRVIWAPSEWSTIIGNCRVNPRPYTVIKLEHSEFQNWKKLGDDQLVLTKTGLKMNSVRQAFFQKGSSEVAVKYNYGSSPEYDLCFNYDKGGRERQEKAVSEPEKINKQLIPISEMNKRDLEKLCKNNVIPARLHDEFFKI</sequence>
<evidence type="ECO:0000313" key="2">
    <source>
        <dbReference type="Proteomes" id="UP001152888"/>
    </source>
</evidence>
<gene>
    <name evidence="1" type="ORF">ACAOBT_LOCUS21716</name>
</gene>
<proteinExistence type="predicted"/>
<protein>
    <submittedName>
        <fullName evidence="1">Uncharacterized protein</fullName>
    </submittedName>
</protein>
<dbReference type="AlphaFoldDB" id="A0A9P0PU20"/>
<keyword evidence="2" id="KW-1185">Reference proteome</keyword>
<name>A0A9P0PU20_ACAOB</name>
<evidence type="ECO:0000313" key="1">
    <source>
        <dbReference type="EMBL" id="CAH1993763.1"/>
    </source>
</evidence>
<dbReference type="OrthoDB" id="6773632at2759"/>
<organism evidence="1 2">
    <name type="scientific">Acanthoscelides obtectus</name>
    <name type="common">Bean weevil</name>
    <name type="synonym">Bruchus obtectus</name>
    <dbReference type="NCBI Taxonomy" id="200917"/>
    <lineage>
        <taxon>Eukaryota</taxon>
        <taxon>Metazoa</taxon>
        <taxon>Ecdysozoa</taxon>
        <taxon>Arthropoda</taxon>
        <taxon>Hexapoda</taxon>
        <taxon>Insecta</taxon>
        <taxon>Pterygota</taxon>
        <taxon>Neoptera</taxon>
        <taxon>Endopterygota</taxon>
        <taxon>Coleoptera</taxon>
        <taxon>Polyphaga</taxon>
        <taxon>Cucujiformia</taxon>
        <taxon>Chrysomeloidea</taxon>
        <taxon>Chrysomelidae</taxon>
        <taxon>Bruchinae</taxon>
        <taxon>Bruchini</taxon>
        <taxon>Acanthoscelides</taxon>
    </lineage>
</organism>
<dbReference type="Proteomes" id="UP001152888">
    <property type="component" value="Unassembled WGS sequence"/>
</dbReference>
<dbReference type="EMBL" id="CAKOFQ010007183">
    <property type="protein sequence ID" value="CAH1993763.1"/>
    <property type="molecule type" value="Genomic_DNA"/>
</dbReference>
<accession>A0A9P0PU20</accession>
<reference evidence="1" key="1">
    <citation type="submission" date="2022-03" db="EMBL/GenBank/DDBJ databases">
        <authorList>
            <person name="Sayadi A."/>
        </authorList>
    </citation>
    <scope>NUCLEOTIDE SEQUENCE</scope>
</reference>
<comment type="caution">
    <text evidence="1">The sequence shown here is derived from an EMBL/GenBank/DDBJ whole genome shotgun (WGS) entry which is preliminary data.</text>
</comment>